<keyword evidence="9" id="KW-1185">Reference proteome</keyword>
<dbReference type="PANTHER" id="PTHR12483">
    <property type="entry name" value="SOLUTE CARRIER FAMILY 31 COPPER TRANSPORTERS"/>
    <property type="match status" value="1"/>
</dbReference>
<proteinExistence type="inferred from homology"/>
<evidence type="ECO:0000256" key="1">
    <source>
        <dbReference type="ARBA" id="ARBA00004141"/>
    </source>
</evidence>
<keyword evidence="5 6" id="KW-0472">Membrane</keyword>
<dbReference type="GO" id="GO:0016020">
    <property type="term" value="C:membrane"/>
    <property type="evidence" value="ECO:0007669"/>
    <property type="project" value="UniProtKB-SubCell"/>
</dbReference>
<dbReference type="OrthoDB" id="161814at2759"/>
<dbReference type="GeneID" id="36558727"/>
<dbReference type="EMBL" id="MSFO01000007">
    <property type="protein sequence ID" value="PLB45569.1"/>
    <property type="molecule type" value="Genomic_DNA"/>
</dbReference>
<name>A0A2I2FY64_9EURO</name>
<dbReference type="STRING" id="1392250.A0A2I2FY64"/>
<dbReference type="GO" id="GO:0005375">
    <property type="term" value="F:copper ion transmembrane transporter activity"/>
    <property type="evidence" value="ECO:0007669"/>
    <property type="project" value="UniProtKB-UniRule"/>
</dbReference>
<keyword evidence="6" id="KW-0406">Ion transport</keyword>
<dbReference type="Pfam" id="PF04145">
    <property type="entry name" value="Ctr"/>
    <property type="match status" value="1"/>
</dbReference>
<gene>
    <name evidence="8" type="ORF">P170DRAFT_449244</name>
</gene>
<dbReference type="PANTHER" id="PTHR12483:SF73">
    <property type="entry name" value="COPPER TRANSPORT PROTEIN CTR3"/>
    <property type="match status" value="1"/>
</dbReference>
<feature type="region of interest" description="Disordered" evidence="7">
    <location>
        <begin position="93"/>
        <end position="152"/>
    </location>
</feature>
<keyword evidence="6" id="KW-0813">Transport</keyword>
<organism evidence="8 9">
    <name type="scientific">Aspergillus steynii IBT 23096</name>
    <dbReference type="NCBI Taxonomy" id="1392250"/>
    <lineage>
        <taxon>Eukaryota</taxon>
        <taxon>Fungi</taxon>
        <taxon>Dikarya</taxon>
        <taxon>Ascomycota</taxon>
        <taxon>Pezizomycotina</taxon>
        <taxon>Eurotiomycetes</taxon>
        <taxon>Eurotiomycetidae</taxon>
        <taxon>Eurotiales</taxon>
        <taxon>Aspergillaceae</taxon>
        <taxon>Aspergillus</taxon>
        <taxon>Aspergillus subgen. Circumdati</taxon>
    </lineage>
</organism>
<evidence type="ECO:0000256" key="5">
    <source>
        <dbReference type="ARBA" id="ARBA00023136"/>
    </source>
</evidence>
<evidence type="ECO:0000313" key="8">
    <source>
        <dbReference type="EMBL" id="PLB45569.1"/>
    </source>
</evidence>
<evidence type="ECO:0000256" key="4">
    <source>
        <dbReference type="ARBA" id="ARBA00022989"/>
    </source>
</evidence>
<protein>
    <recommendedName>
        <fullName evidence="6">Copper transport protein</fullName>
    </recommendedName>
</protein>
<dbReference type="RefSeq" id="XP_024700871.1">
    <property type="nucleotide sequence ID" value="XM_024851028.1"/>
</dbReference>
<comment type="similarity">
    <text evidence="2 6">Belongs to the copper transporter (Ctr) (TC 1.A.56) family. SLC31A subfamily.</text>
</comment>
<evidence type="ECO:0000256" key="6">
    <source>
        <dbReference type="RuleBase" id="RU367022"/>
    </source>
</evidence>
<evidence type="ECO:0000256" key="3">
    <source>
        <dbReference type="ARBA" id="ARBA00022692"/>
    </source>
</evidence>
<dbReference type="AlphaFoldDB" id="A0A2I2FY64"/>
<reference evidence="8 9" key="1">
    <citation type="submission" date="2016-12" db="EMBL/GenBank/DDBJ databases">
        <title>The genomes of Aspergillus section Nigri reveals drivers in fungal speciation.</title>
        <authorList>
            <consortium name="DOE Joint Genome Institute"/>
            <person name="Vesth T.C."/>
            <person name="Nybo J."/>
            <person name="Theobald S."/>
            <person name="Brandl J."/>
            <person name="Frisvad J.C."/>
            <person name="Nielsen K.F."/>
            <person name="Lyhne E.K."/>
            <person name="Kogle M.E."/>
            <person name="Kuo A."/>
            <person name="Riley R."/>
            <person name="Clum A."/>
            <person name="Nolan M."/>
            <person name="Lipzen A."/>
            <person name="Salamov A."/>
            <person name="Henrissat B."/>
            <person name="Wiebenga A."/>
            <person name="De Vries R.P."/>
            <person name="Grigoriev I.V."/>
            <person name="Mortensen U.H."/>
            <person name="Andersen M.R."/>
            <person name="Baker S.E."/>
        </authorList>
    </citation>
    <scope>NUCLEOTIDE SEQUENCE [LARGE SCALE GENOMIC DNA]</scope>
    <source>
        <strain evidence="8 9">IBT 23096</strain>
    </source>
</reference>
<keyword evidence="6" id="KW-0187">Copper transport</keyword>
<keyword evidence="3 6" id="KW-0812">Transmembrane</keyword>
<evidence type="ECO:0000256" key="7">
    <source>
        <dbReference type="SAM" id="MobiDB-lite"/>
    </source>
</evidence>
<dbReference type="InterPro" id="IPR007274">
    <property type="entry name" value="Cop_transporter"/>
</dbReference>
<keyword evidence="6" id="KW-0186">Copper</keyword>
<accession>A0A2I2FY64</accession>
<dbReference type="Proteomes" id="UP000234275">
    <property type="component" value="Unassembled WGS sequence"/>
</dbReference>
<sequence>MDMDMGGMDHDMGGSCQISMLWNWNTIDACFLSSSWHITSKGMFAGSCIGVIVLVMALEFLRRLGREYDAFIINRARLRAKYLDLDPATLTSTKPGAGPAEETCCSSSSNNNDNDNDNDAGPSKTPAPVSVPTSALATGFKGGRGEGKRGIRPTPIEQTIRALLHMVQFAVAYFVMLLAMYFNGYIIICIFIGAFLGAMMFSWEEIGGNGFENDATAVTKCCG</sequence>
<evidence type="ECO:0000256" key="2">
    <source>
        <dbReference type="ARBA" id="ARBA00006921"/>
    </source>
</evidence>
<keyword evidence="4 6" id="KW-1133">Transmembrane helix</keyword>
<comment type="caution">
    <text evidence="8">The sequence shown here is derived from an EMBL/GenBank/DDBJ whole genome shotgun (WGS) entry which is preliminary data.</text>
</comment>
<dbReference type="VEuPathDB" id="FungiDB:P170DRAFT_449244"/>
<comment type="subcellular location">
    <subcellularLocation>
        <location evidence="1 6">Membrane</location>
        <topology evidence="1 6">Multi-pass membrane protein</topology>
    </subcellularLocation>
</comment>
<evidence type="ECO:0000313" key="9">
    <source>
        <dbReference type="Proteomes" id="UP000234275"/>
    </source>
</evidence>
<feature type="transmembrane region" description="Helical" evidence="6">
    <location>
        <begin position="42"/>
        <end position="61"/>
    </location>
</feature>